<dbReference type="InterPro" id="IPR023631">
    <property type="entry name" value="Amidase_dom"/>
</dbReference>
<proteinExistence type="inferred from homology"/>
<organism evidence="3 4">
    <name type="scientific">Azospirillum rugosum</name>
    <dbReference type="NCBI Taxonomy" id="416170"/>
    <lineage>
        <taxon>Bacteria</taxon>
        <taxon>Pseudomonadati</taxon>
        <taxon>Pseudomonadota</taxon>
        <taxon>Alphaproteobacteria</taxon>
        <taxon>Rhodospirillales</taxon>
        <taxon>Azospirillaceae</taxon>
        <taxon>Azospirillum</taxon>
    </lineage>
</organism>
<dbReference type="SUPFAM" id="SSF75304">
    <property type="entry name" value="Amidase signature (AS) enzymes"/>
    <property type="match status" value="1"/>
</dbReference>
<comment type="similarity">
    <text evidence="1">Belongs to the amidase family.</text>
</comment>
<dbReference type="InterPro" id="IPR000120">
    <property type="entry name" value="Amidase"/>
</dbReference>
<dbReference type="EMBL" id="JAGINP010000010">
    <property type="protein sequence ID" value="MBP2293253.1"/>
    <property type="molecule type" value="Genomic_DNA"/>
</dbReference>
<dbReference type="PANTHER" id="PTHR11895:SF7">
    <property type="entry name" value="GLUTAMYL-TRNA(GLN) AMIDOTRANSFERASE SUBUNIT A, MITOCHONDRIAL"/>
    <property type="match status" value="1"/>
</dbReference>
<evidence type="ECO:0000313" key="3">
    <source>
        <dbReference type="EMBL" id="MBP2293253.1"/>
    </source>
</evidence>
<feature type="domain" description="Amidase" evidence="2">
    <location>
        <begin position="24"/>
        <end position="414"/>
    </location>
</feature>
<dbReference type="InterPro" id="IPR036928">
    <property type="entry name" value="AS_sf"/>
</dbReference>
<evidence type="ECO:0000256" key="1">
    <source>
        <dbReference type="ARBA" id="ARBA00009199"/>
    </source>
</evidence>
<protein>
    <submittedName>
        <fullName evidence="3">Asp-tRNA(Asn)/Glu-tRNA(Gln) amidotransferase A subunit family amidase</fullName>
    </submittedName>
</protein>
<dbReference type="Proteomes" id="UP000781958">
    <property type="component" value="Unassembled WGS sequence"/>
</dbReference>
<dbReference type="Pfam" id="PF01425">
    <property type="entry name" value="Amidase"/>
    <property type="match status" value="1"/>
</dbReference>
<dbReference type="RefSeq" id="WP_209767163.1">
    <property type="nucleotide sequence ID" value="NZ_JAGINP010000010.1"/>
</dbReference>
<accession>A0ABS4SL09</accession>
<evidence type="ECO:0000259" key="2">
    <source>
        <dbReference type="Pfam" id="PF01425"/>
    </source>
</evidence>
<dbReference type="PANTHER" id="PTHR11895">
    <property type="entry name" value="TRANSAMIDASE"/>
    <property type="match status" value="1"/>
</dbReference>
<gene>
    <name evidence="3" type="ORF">J2851_003036</name>
</gene>
<evidence type="ECO:0000313" key="4">
    <source>
        <dbReference type="Proteomes" id="UP000781958"/>
    </source>
</evidence>
<name>A0ABS4SL09_9PROT</name>
<keyword evidence="4" id="KW-1185">Reference proteome</keyword>
<dbReference type="Gene3D" id="3.90.1300.10">
    <property type="entry name" value="Amidase signature (AS) domain"/>
    <property type="match status" value="1"/>
</dbReference>
<sequence length="439" mass="46445">MTLSTLPACELVERLTRGGVTATEVAQSFLARIAECDSSIGAWQHLDPAEVLETARRLDAADVRGPLHGLPIAVKDIMDTHDMPTAYGSDLYRHHQPSWDAAVVAQLRSLGALVLGKTVTTEFAYFKPGKTANPWDVRRTPGGSSSGSAAAVAAGMAPIGLGSQTAASLIRPASYCGVVGFKPSFGRYSLAGIKPLAHSLDTLGWMARTVDDIDLIGKALSGRALTGLPATGIQGLRIGLVRTYEWPLAEPSTRNALETATELFRRGGATVSTVDLPEPFAAMADTHAGVMAFEAARALAFEHASASDQLSPQLRALLDKGLAIDESSYFRLQDAAVACRNLLRDLFSSYDVLLAPSAPGEAPTGLQATGDPAFSRMWAVLHVPCLTLPGLTGEEGMPVGIQLIGSYQCDDRLLCIAKGCMDALNGALSQSLPVERHRR</sequence>
<reference evidence="3 4" key="1">
    <citation type="submission" date="2021-03" db="EMBL/GenBank/DDBJ databases">
        <title>Genomic Encyclopedia of Type Strains, Phase III (KMG-III): the genomes of soil and plant-associated and newly described type strains.</title>
        <authorList>
            <person name="Whitman W."/>
        </authorList>
    </citation>
    <scope>NUCLEOTIDE SEQUENCE [LARGE SCALE GENOMIC DNA]</scope>
    <source>
        <strain evidence="3 4">IMMIB AFH-6</strain>
    </source>
</reference>
<comment type="caution">
    <text evidence="3">The sequence shown here is derived from an EMBL/GenBank/DDBJ whole genome shotgun (WGS) entry which is preliminary data.</text>
</comment>